<dbReference type="AlphaFoldDB" id="M5U9J6"/>
<evidence type="ECO:0000313" key="4">
    <source>
        <dbReference type="Proteomes" id="UP000011885"/>
    </source>
</evidence>
<evidence type="ECO:0000313" key="3">
    <source>
        <dbReference type="EMBL" id="EMI58112.1"/>
    </source>
</evidence>
<evidence type="ECO:0000259" key="2">
    <source>
        <dbReference type="Pfam" id="PF12034"/>
    </source>
</evidence>
<sequence>MIGYENRLLAKEDFNDDTKDAGEIGAGHRVTAFYEVVPAGRLPDAVAPAVDPLKYQPEKNRAVDETPESDTEATQDADDAGAPDEMLTLKLRYKPPQGDTSRLMTRVLEDSQTPFSESDEDFRFAASVAAFGMLLRGSEYSGAWTYDDVLRAAEDATGEDPHGLRGEMLELVQTARRLTVRE</sequence>
<dbReference type="Proteomes" id="UP000011885">
    <property type="component" value="Unassembled WGS sequence"/>
</dbReference>
<protein>
    <submittedName>
        <fullName evidence="3">von Willebrand factor type A domain-containing protein</fullName>
    </submittedName>
</protein>
<name>M5U9J6_9BACT</name>
<evidence type="ECO:0000256" key="1">
    <source>
        <dbReference type="SAM" id="MobiDB-lite"/>
    </source>
</evidence>
<keyword evidence="4" id="KW-1185">Reference proteome</keyword>
<dbReference type="PATRIC" id="fig|1263870.3.peg.483"/>
<feature type="domain" description="Uncharacterized protein YfbK C-terminal" evidence="2">
    <location>
        <begin position="1"/>
        <end position="178"/>
    </location>
</feature>
<feature type="region of interest" description="Disordered" evidence="1">
    <location>
        <begin position="46"/>
        <end position="86"/>
    </location>
</feature>
<gene>
    <name evidence="3" type="ORF">RSSM_00442</name>
</gene>
<accession>M5U9J6</accession>
<proteinExistence type="predicted"/>
<feature type="compositionally biased region" description="Acidic residues" evidence="1">
    <location>
        <begin position="65"/>
        <end position="82"/>
    </location>
</feature>
<dbReference type="EMBL" id="ANOH01000043">
    <property type="protein sequence ID" value="EMI58112.1"/>
    <property type="molecule type" value="Genomic_DNA"/>
</dbReference>
<comment type="caution">
    <text evidence="3">The sequence shown here is derived from an EMBL/GenBank/DDBJ whole genome shotgun (WGS) entry which is preliminary data.</text>
</comment>
<dbReference type="Pfam" id="PF12034">
    <property type="entry name" value="YfbK_C"/>
    <property type="match status" value="1"/>
</dbReference>
<organism evidence="3 4">
    <name type="scientific">Rhodopirellula sallentina SM41</name>
    <dbReference type="NCBI Taxonomy" id="1263870"/>
    <lineage>
        <taxon>Bacteria</taxon>
        <taxon>Pseudomonadati</taxon>
        <taxon>Planctomycetota</taxon>
        <taxon>Planctomycetia</taxon>
        <taxon>Pirellulales</taxon>
        <taxon>Pirellulaceae</taxon>
        <taxon>Rhodopirellula</taxon>
    </lineage>
</organism>
<reference evidence="3 4" key="1">
    <citation type="journal article" date="2013" name="Mar. Genomics">
        <title>Expression of sulfatases in Rhodopirellula baltica and the diversity of sulfatases in the genus Rhodopirellula.</title>
        <authorList>
            <person name="Wegner C.E."/>
            <person name="Richter-Heitmann T."/>
            <person name="Klindworth A."/>
            <person name="Klockow C."/>
            <person name="Richter M."/>
            <person name="Achstetter T."/>
            <person name="Glockner F.O."/>
            <person name="Harder J."/>
        </authorList>
    </citation>
    <scope>NUCLEOTIDE SEQUENCE [LARGE SCALE GENOMIC DNA]</scope>
    <source>
        <strain evidence="3 4">SM41</strain>
    </source>
</reference>
<dbReference type="InterPro" id="IPR021908">
    <property type="entry name" value="YfbK_C"/>
</dbReference>